<dbReference type="GO" id="GO:0003700">
    <property type="term" value="F:DNA-binding transcription factor activity"/>
    <property type="evidence" value="ECO:0007669"/>
    <property type="project" value="TreeGrafter"/>
</dbReference>
<dbReference type="Proteomes" id="UP000199110">
    <property type="component" value="Unassembled WGS sequence"/>
</dbReference>
<dbReference type="SMART" id="SM00346">
    <property type="entry name" value="HTH_ICLR"/>
    <property type="match status" value="1"/>
</dbReference>
<keyword evidence="2" id="KW-0238">DNA-binding</keyword>
<dbReference type="SUPFAM" id="SSF55781">
    <property type="entry name" value="GAF domain-like"/>
    <property type="match status" value="1"/>
</dbReference>
<name>A0A1I3ISE9_9RHOB</name>
<dbReference type="PROSITE" id="PS51078">
    <property type="entry name" value="ICLR_ED"/>
    <property type="match status" value="1"/>
</dbReference>
<dbReference type="PANTHER" id="PTHR30136">
    <property type="entry name" value="HELIX-TURN-HELIX TRANSCRIPTIONAL REGULATOR, ICLR FAMILY"/>
    <property type="match status" value="1"/>
</dbReference>
<dbReference type="PANTHER" id="PTHR30136:SF24">
    <property type="entry name" value="HTH-TYPE TRANSCRIPTIONAL REPRESSOR ALLR"/>
    <property type="match status" value="1"/>
</dbReference>
<evidence type="ECO:0000256" key="3">
    <source>
        <dbReference type="ARBA" id="ARBA00023163"/>
    </source>
</evidence>
<dbReference type="InterPro" id="IPR054844">
    <property type="entry name" value="TransRegBhcR"/>
</dbReference>
<dbReference type="RefSeq" id="WP_092777820.1">
    <property type="nucleotide sequence ID" value="NZ_FORA01000001.1"/>
</dbReference>
<dbReference type="InterPro" id="IPR050707">
    <property type="entry name" value="HTH_MetabolicPath_Reg"/>
</dbReference>
<dbReference type="Gene3D" id="1.10.10.10">
    <property type="entry name" value="Winged helix-like DNA-binding domain superfamily/Winged helix DNA-binding domain"/>
    <property type="match status" value="1"/>
</dbReference>
<evidence type="ECO:0000259" key="5">
    <source>
        <dbReference type="PROSITE" id="PS51078"/>
    </source>
</evidence>
<dbReference type="SUPFAM" id="SSF46785">
    <property type="entry name" value="Winged helix' DNA-binding domain"/>
    <property type="match status" value="1"/>
</dbReference>
<proteinExistence type="predicted"/>
<dbReference type="AlphaFoldDB" id="A0A1I3ISE9"/>
<dbReference type="GO" id="GO:0003677">
    <property type="term" value="F:DNA binding"/>
    <property type="evidence" value="ECO:0007669"/>
    <property type="project" value="UniProtKB-KW"/>
</dbReference>
<dbReference type="InterPro" id="IPR014757">
    <property type="entry name" value="Tscrpt_reg_IclR_C"/>
</dbReference>
<dbReference type="Pfam" id="PF01614">
    <property type="entry name" value="IclR_C"/>
    <property type="match status" value="1"/>
</dbReference>
<dbReference type="EMBL" id="FORA01000001">
    <property type="protein sequence ID" value="SFI50885.1"/>
    <property type="molecule type" value="Genomic_DNA"/>
</dbReference>
<dbReference type="InterPro" id="IPR036388">
    <property type="entry name" value="WH-like_DNA-bd_sf"/>
</dbReference>
<feature type="domain" description="IclR-ED" evidence="5">
    <location>
        <begin position="89"/>
        <end position="271"/>
    </location>
</feature>
<organism evidence="6 7">
    <name type="scientific">Jannaschia pohangensis</name>
    <dbReference type="NCBI Taxonomy" id="390807"/>
    <lineage>
        <taxon>Bacteria</taxon>
        <taxon>Pseudomonadati</taxon>
        <taxon>Pseudomonadota</taxon>
        <taxon>Alphaproteobacteria</taxon>
        <taxon>Rhodobacterales</taxon>
        <taxon>Roseobacteraceae</taxon>
        <taxon>Jannaschia</taxon>
    </lineage>
</organism>
<feature type="domain" description="HTH iclR-type" evidence="4">
    <location>
        <begin position="27"/>
        <end position="88"/>
    </location>
</feature>
<dbReference type="OrthoDB" id="9807558at2"/>
<keyword evidence="3" id="KW-0804">Transcription</keyword>
<sequence length="279" mass="30191">MNTPKPESARLRGRPKAFNDKTDQNTIKALDRAMHVLRSLSELENATLTTLAQTTGDPAASVYRILVTLQAHDIVELDTSDQTWHVGPGAFQIGSVFLRRTSLIERAREPMRDLMEATGETANLGIRSGGDVLFVSQIETHAPIRAFFPPGTRGDLHASGIGKVLLSAMEPERRAAILPSPLPRYTDATLSDPEALAADLTRIAARGYSVDDEEKNTGMRCIAAPVRNLHGEVVAGISVSGPTSRVAPDRVADFARQVIDAAETLSQRLGARPRAPRDD</sequence>
<dbReference type="PROSITE" id="PS51077">
    <property type="entry name" value="HTH_ICLR"/>
    <property type="match status" value="1"/>
</dbReference>
<dbReference type="Pfam" id="PF09339">
    <property type="entry name" value="HTH_IclR"/>
    <property type="match status" value="1"/>
</dbReference>
<evidence type="ECO:0000256" key="1">
    <source>
        <dbReference type="ARBA" id="ARBA00023015"/>
    </source>
</evidence>
<evidence type="ECO:0000256" key="2">
    <source>
        <dbReference type="ARBA" id="ARBA00023125"/>
    </source>
</evidence>
<accession>A0A1I3ISE9</accession>
<dbReference type="InterPro" id="IPR005471">
    <property type="entry name" value="Tscrpt_reg_IclR_N"/>
</dbReference>
<gene>
    <name evidence="6" type="ORF">SAMN04488095_1081</name>
</gene>
<reference evidence="6 7" key="1">
    <citation type="submission" date="2016-10" db="EMBL/GenBank/DDBJ databases">
        <authorList>
            <person name="de Groot N.N."/>
        </authorList>
    </citation>
    <scope>NUCLEOTIDE SEQUENCE [LARGE SCALE GENOMIC DNA]</scope>
    <source>
        <strain evidence="6 7">DSM 19073</strain>
    </source>
</reference>
<dbReference type="Gene3D" id="3.30.450.40">
    <property type="match status" value="1"/>
</dbReference>
<evidence type="ECO:0000259" key="4">
    <source>
        <dbReference type="PROSITE" id="PS51077"/>
    </source>
</evidence>
<dbReference type="NCBIfam" id="NF045644">
    <property type="entry name" value="TransRegBhcR"/>
    <property type="match status" value="1"/>
</dbReference>
<dbReference type="InterPro" id="IPR029016">
    <property type="entry name" value="GAF-like_dom_sf"/>
</dbReference>
<protein>
    <submittedName>
        <fullName evidence="6">Transcriptional regulator, IclR family</fullName>
    </submittedName>
</protein>
<keyword evidence="1" id="KW-0805">Transcription regulation</keyword>
<evidence type="ECO:0000313" key="6">
    <source>
        <dbReference type="EMBL" id="SFI50885.1"/>
    </source>
</evidence>
<dbReference type="InterPro" id="IPR036390">
    <property type="entry name" value="WH_DNA-bd_sf"/>
</dbReference>
<dbReference type="STRING" id="390807.SAMN04488095_1081"/>
<evidence type="ECO:0000313" key="7">
    <source>
        <dbReference type="Proteomes" id="UP000199110"/>
    </source>
</evidence>
<keyword evidence="7" id="KW-1185">Reference proteome</keyword>
<dbReference type="GO" id="GO:0045892">
    <property type="term" value="P:negative regulation of DNA-templated transcription"/>
    <property type="evidence" value="ECO:0007669"/>
    <property type="project" value="TreeGrafter"/>
</dbReference>